<dbReference type="Gene3D" id="3.40.50.720">
    <property type="entry name" value="NAD(P)-binding Rossmann-like Domain"/>
    <property type="match status" value="1"/>
</dbReference>
<feature type="domain" description="Gfo/Idh/MocA-like oxidoreductase N-terminal" evidence="2">
    <location>
        <begin position="13"/>
        <end position="127"/>
    </location>
</feature>
<dbReference type="GO" id="GO:0030170">
    <property type="term" value="F:pyridoxal phosphate binding"/>
    <property type="evidence" value="ECO:0007669"/>
    <property type="project" value="TreeGrafter"/>
</dbReference>
<dbReference type="InterPro" id="IPR015421">
    <property type="entry name" value="PyrdxlP-dep_Trfase_major"/>
</dbReference>
<dbReference type="InterPro" id="IPR055170">
    <property type="entry name" value="GFO_IDH_MocA-like_dom"/>
</dbReference>
<comment type="similarity">
    <text evidence="1">Belongs to the Gfo/Idh/MocA family.</text>
</comment>
<dbReference type="CDD" id="cd00616">
    <property type="entry name" value="AHBA_syn"/>
    <property type="match status" value="1"/>
</dbReference>
<dbReference type="Gene3D" id="3.40.640.10">
    <property type="entry name" value="Type I PLP-dependent aspartate aminotransferase-like (Major domain)"/>
    <property type="match status" value="1"/>
</dbReference>
<evidence type="ECO:0000259" key="3">
    <source>
        <dbReference type="Pfam" id="PF22725"/>
    </source>
</evidence>
<dbReference type="InterPro" id="IPR015422">
    <property type="entry name" value="PyrdxlP-dep_Trfase_small"/>
</dbReference>
<dbReference type="Pfam" id="PF22725">
    <property type="entry name" value="GFO_IDH_MocA_C3"/>
    <property type="match status" value="1"/>
</dbReference>
<dbReference type="Gene3D" id="3.30.360.10">
    <property type="entry name" value="Dihydrodipicolinate Reductase, domain 2"/>
    <property type="match status" value="1"/>
</dbReference>
<dbReference type="InterPro" id="IPR000653">
    <property type="entry name" value="DegT/StrS_aminotransferase"/>
</dbReference>
<evidence type="ECO:0000313" key="5">
    <source>
        <dbReference type="Proteomes" id="UP001251528"/>
    </source>
</evidence>
<dbReference type="InterPro" id="IPR036291">
    <property type="entry name" value="NAD(P)-bd_dom_sf"/>
</dbReference>
<dbReference type="SUPFAM" id="SSF51735">
    <property type="entry name" value="NAD(P)-binding Rossmann-fold domains"/>
    <property type="match status" value="1"/>
</dbReference>
<accession>A0AAJ0G1A3</accession>
<dbReference type="GO" id="GO:0000271">
    <property type="term" value="P:polysaccharide biosynthetic process"/>
    <property type="evidence" value="ECO:0007669"/>
    <property type="project" value="TreeGrafter"/>
</dbReference>
<dbReference type="EMBL" id="JASWJB010000075">
    <property type="protein sequence ID" value="KAK2601547.1"/>
    <property type="molecule type" value="Genomic_DNA"/>
</dbReference>
<dbReference type="Pfam" id="PF01041">
    <property type="entry name" value="DegT_DnrJ_EryC1"/>
    <property type="match status" value="1"/>
</dbReference>
<organism evidence="4 5">
    <name type="scientific">Conoideocrella luteorostrata</name>
    <dbReference type="NCBI Taxonomy" id="1105319"/>
    <lineage>
        <taxon>Eukaryota</taxon>
        <taxon>Fungi</taxon>
        <taxon>Dikarya</taxon>
        <taxon>Ascomycota</taxon>
        <taxon>Pezizomycotina</taxon>
        <taxon>Sordariomycetes</taxon>
        <taxon>Hypocreomycetidae</taxon>
        <taxon>Hypocreales</taxon>
        <taxon>Clavicipitaceae</taxon>
        <taxon>Conoideocrella</taxon>
    </lineage>
</organism>
<dbReference type="InterPro" id="IPR000683">
    <property type="entry name" value="Gfo/Idh/MocA-like_OxRdtase_N"/>
</dbReference>
<dbReference type="GO" id="GO:0008483">
    <property type="term" value="F:transaminase activity"/>
    <property type="evidence" value="ECO:0007669"/>
    <property type="project" value="TreeGrafter"/>
</dbReference>
<evidence type="ECO:0000259" key="2">
    <source>
        <dbReference type="Pfam" id="PF01408"/>
    </source>
</evidence>
<keyword evidence="5" id="KW-1185">Reference proteome</keyword>
<dbReference type="InterPro" id="IPR015424">
    <property type="entry name" value="PyrdxlP-dep_Trfase"/>
</dbReference>
<sequence length="728" mass="80731">MGDTSGFVDTSHKLALVGCGQWGTKIARTLSALRVLHCVSDINEENATGIIESYNTRFQNWHDVLVDPEITAVVIATPPEHHETLAREVLEARKHVFVEKPLALSEQGARSIASAVESSKKLAMVGHVFRYHPGYLRLRSLIRSGKLGKLKHIVSTRFNMGRIRQTGHIFWHLAPHDVSMILDLAGEYPLGIQSDCSNHLQRCVADFASARLTFESGLCAEVRVSWLYPVKERKLVIVGDNGMAVFDDCKSWDEKLVFFKCGIRWIQGQPIATESAGIAVPLNPAEPLYEEMSHFLKCISEGKQPETDVHESIAVVKVLEAMQDRTSNVLRTDVEQVLSSYSKVDSETKDDESSDTPLPLIDLEAQRKHIMPNIIKNLNDVIMKHDFIMGSQVRLLEEKLERFTRSPHVVTCANGTDAITLSLMALGVQTGDAILVPAFTFVATIEPIVLLGATPIIVDVEPHHLTLDPELVEDGVRLAKAVGCTPRGIIAVDIFGHPADYPSMTNVASRHDLWIIADSAQSFGATIGDQRVGTLATITTTSFFPSKPLGCYGDGGAIFTHDETLAGVLTSLRAHGRGHDKFESVRTGLNSRLDTMQAAILLAKMDMFEKEITARQEVARFYRHLLRGLVDLPETRPGVVSAWASFTIQTSNPKGLRSHLDRRKISSSILYPHPLHMQPAYREFPVVGDRCPNAERAAERVLSLPMHAYLNEESQTRVRNAIQDFFLE</sequence>
<dbReference type="Gene3D" id="3.90.1150.10">
    <property type="entry name" value="Aspartate Aminotransferase, domain 1"/>
    <property type="match status" value="1"/>
</dbReference>
<reference evidence="4" key="1">
    <citation type="submission" date="2023-06" db="EMBL/GenBank/DDBJ databases">
        <title>Conoideocrella luteorostrata (Hypocreales: Clavicipitaceae), a potential biocontrol fungus for elongate hemlock scale in United States Christmas tree production areas.</title>
        <authorList>
            <person name="Barrett H."/>
            <person name="Lovett B."/>
            <person name="Macias A.M."/>
            <person name="Stajich J.E."/>
            <person name="Kasson M.T."/>
        </authorList>
    </citation>
    <scope>NUCLEOTIDE SEQUENCE</scope>
    <source>
        <strain evidence="4">ARSEF 14590</strain>
    </source>
</reference>
<dbReference type="PANTHER" id="PTHR30244:SF42">
    <property type="entry name" value="UDP-2-ACETAMIDO-2-DEOXY-3-OXO-D-GLUCURONATE AMINOTRANSFERASE"/>
    <property type="match status" value="1"/>
</dbReference>
<dbReference type="GO" id="GO:0000166">
    <property type="term" value="F:nucleotide binding"/>
    <property type="evidence" value="ECO:0007669"/>
    <property type="project" value="InterPro"/>
</dbReference>
<dbReference type="Proteomes" id="UP001251528">
    <property type="component" value="Unassembled WGS sequence"/>
</dbReference>
<dbReference type="SUPFAM" id="SSF53383">
    <property type="entry name" value="PLP-dependent transferases"/>
    <property type="match status" value="1"/>
</dbReference>
<dbReference type="SUPFAM" id="SSF55347">
    <property type="entry name" value="Glyceraldehyde-3-phosphate dehydrogenase-like, C-terminal domain"/>
    <property type="match status" value="1"/>
</dbReference>
<proteinExistence type="inferred from homology"/>
<dbReference type="PANTHER" id="PTHR30244">
    <property type="entry name" value="TRANSAMINASE"/>
    <property type="match status" value="1"/>
</dbReference>
<evidence type="ECO:0000313" key="4">
    <source>
        <dbReference type="EMBL" id="KAK2601547.1"/>
    </source>
</evidence>
<comment type="caution">
    <text evidence="4">The sequence shown here is derived from an EMBL/GenBank/DDBJ whole genome shotgun (WGS) entry which is preliminary data.</text>
</comment>
<feature type="domain" description="GFO/IDH/MocA-like oxidoreductase" evidence="3">
    <location>
        <begin position="135"/>
        <end position="244"/>
    </location>
</feature>
<dbReference type="Pfam" id="PF01408">
    <property type="entry name" value="GFO_IDH_MocA"/>
    <property type="match status" value="1"/>
</dbReference>
<protein>
    <submittedName>
        <fullName evidence="4">Uncharacterized protein</fullName>
    </submittedName>
</protein>
<evidence type="ECO:0000256" key="1">
    <source>
        <dbReference type="ARBA" id="ARBA00010928"/>
    </source>
</evidence>
<name>A0AAJ0G1A3_9HYPO</name>
<dbReference type="AlphaFoldDB" id="A0AAJ0G1A3"/>
<gene>
    <name evidence="4" type="ORF">QQS21_004865</name>
</gene>